<comment type="caution">
    <text evidence="2">The sequence shown here is derived from an EMBL/GenBank/DDBJ whole genome shotgun (WGS) entry which is preliminary data.</text>
</comment>
<feature type="chain" id="PRO_5046541603" evidence="1">
    <location>
        <begin position="33"/>
        <end position="145"/>
    </location>
</feature>
<proteinExistence type="predicted"/>
<dbReference type="Proteomes" id="UP000637383">
    <property type="component" value="Unassembled WGS sequence"/>
</dbReference>
<protein>
    <submittedName>
        <fullName evidence="2">Uncharacterized protein</fullName>
    </submittedName>
</protein>
<gene>
    <name evidence="2" type="ORF">H6H03_24540</name>
</gene>
<organism evidence="2 3">
    <name type="scientific">Nostoc paludosum FACHB-159</name>
    <dbReference type="NCBI Taxonomy" id="2692908"/>
    <lineage>
        <taxon>Bacteria</taxon>
        <taxon>Bacillati</taxon>
        <taxon>Cyanobacteriota</taxon>
        <taxon>Cyanophyceae</taxon>
        <taxon>Nostocales</taxon>
        <taxon>Nostocaceae</taxon>
        <taxon>Nostoc</taxon>
    </lineage>
</organism>
<evidence type="ECO:0000313" key="3">
    <source>
        <dbReference type="Proteomes" id="UP000637383"/>
    </source>
</evidence>
<sequence length="145" mass="15855">MNSIAKIGRSLISVFLVVLVSTLMFFTSPAMAANWTTVNRENVETELLDSDKTTVVLLVSKAFPEDAKTQLKSAVEKTYGDKYKLAVGSIEENAFIYNNILAPRIYPPLPGITTVINGSVLQGIFIDPNDPSPAFKFVNNQLGND</sequence>
<name>A0ABR8KBV2_9NOSO</name>
<accession>A0ABR8KBV2</accession>
<evidence type="ECO:0000313" key="2">
    <source>
        <dbReference type="EMBL" id="MBD2737014.1"/>
    </source>
</evidence>
<feature type="signal peptide" evidence="1">
    <location>
        <begin position="1"/>
        <end position="32"/>
    </location>
</feature>
<dbReference type="RefSeq" id="WP_190957613.1">
    <property type="nucleotide sequence ID" value="NZ_JACJTU010000026.1"/>
</dbReference>
<reference evidence="2 3" key="1">
    <citation type="journal article" date="2020" name="ISME J.">
        <title>Comparative genomics reveals insights into cyanobacterial evolution and habitat adaptation.</title>
        <authorList>
            <person name="Chen M.Y."/>
            <person name="Teng W.K."/>
            <person name="Zhao L."/>
            <person name="Hu C.X."/>
            <person name="Zhou Y.K."/>
            <person name="Han B.P."/>
            <person name="Song L.R."/>
            <person name="Shu W.S."/>
        </authorList>
    </citation>
    <scope>NUCLEOTIDE SEQUENCE [LARGE SCALE GENOMIC DNA]</scope>
    <source>
        <strain evidence="2 3">FACHB-159</strain>
    </source>
</reference>
<dbReference type="EMBL" id="JACJTU010000026">
    <property type="protein sequence ID" value="MBD2737014.1"/>
    <property type="molecule type" value="Genomic_DNA"/>
</dbReference>
<keyword evidence="3" id="KW-1185">Reference proteome</keyword>
<evidence type="ECO:0000256" key="1">
    <source>
        <dbReference type="SAM" id="SignalP"/>
    </source>
</evidence>
<keyword evidence="1" id="KW-0732">Signal</keyword>